<accession>A0ABP6G7X6</accession>
<dbReference type="InterPro" id="IPR011008">
    <property type="entry name" value="Dimeric_a/b-barrel"/>
</dbReference>
<dbReference type="RefSeq" id="WP_344436090.1">
    <property type="nucleotide sequence ID" value="NZ_BAAASL010000011.1"/>
</dbReference>
<gene>
    <name evidence="2" type="ORF">GCM10010315_33230</name>
</gene>
<dbReference type="Gene3D" id="3.30.70.100">
    <property type="match status" value="1"/>
</dbReference>
<comment type="caution">
    <text evidence="2">The sequence shown here is derived from an EMBL/GenBank/DDBJ whole genome shotgun (WGS) entry which is preliminary data.</text>
</comment>
<organism evidence="2 3">
    <name type="scientific">Streptomyces luteosporeus</name>
    <dbReference type="NCBI Taxonomy" id="173856"/>
    <lineage>
        <taxon>Bacteria</taxon>
        <taxon>Bacillati</taxon>
        <taxon>Actinomycetota</taxon>
        <taxon>Actinomycetes</taxon>
        <taxon>Kitasatosporales</taxon>
        <taxon>Streptomycetaceae</taxon>
        <taxon>Streptomyces</taxon>
    </lineage>
</organism>
<evidence type="ECO:0000313" key="2">
    <source>
        <dbReference type="EMBL" id="GAA2718210.1"/>
    </source>
</evidence>
<dbReference type="InterPro" id="IPR007138">
    <property type="entry name" value="ABM_dom"/>
</dbReference>
<dbReference type="PROSITE" id="PS51725">
    <property type="entry name" value="ABM"/>
    <property type="match status" value="1"/>
</dbReference>
<dbReference type="InterPro" id="IPR050744">
    <property type="entry name" value="AI-2_Isomerase_LsrG"/>
</dbReference>
<name>A0ABP6G7X6_9ACTN</name>
<dbReference type="Pfam" id="PF03992">
    <property type="entry name" value="ABM"/>
    <property type="match status" value="1"/>
</dbReference>
<dbReference type="Proteomes" id="UP001500886">
    <property type="component" value="Unassembled WGS sequence"/>
</dbReference>
<evidence type="ECO:0000259" key="1">
    <source>
        <dbReference type="PROSITE" id="PS51725"/>
    </source>
</evidence>
<protein>
    <submittedName>
        <fullName evidence="2">Quinol monooxygenase</fullName>
    </submittedName>
</protein>
<keyword evidence="2" id="KW-0503">Monooxygenase</keyword>
<keyword evidence="3" id="KW-1185">Reference proteome</keyword>
<dbReference type="GO" id="GO:0004497">
    <property type="term" value="F:monooxygenase activity"/>
    <property type="evidence" value="ECO:0007669"/>
    <property type="project" value="UniProtKB-KW"/>
</dbReference>
<dbReference type="PANTHER" id="PTHR33336">
    <property type="entry name" value="QUINOL MONOOXYGENASE YGIN-RELATED"/>
    <property type="match status" value="1"/>
</dbReference>
<sequence length="108" mass="12235">MIFIVVKFTIRPERSGEWLDLVQDFTRATREEPGNLFYEWSRSVDNPHQFVLVEAFEDAAAGEAHVNSEHFKTAMAWMPGLIASTPEIVNVEVPGRGWSAMAELSPRD</sequence>
<dbReference type="PANTHER" id="PTHR33336:SF3">
    <property type="entry name" value="ABM DOMAIN-CONTAINING PROTEIN"/>
    <property type="match status" value="1"/>
</dbReference>
<dbReference type="SUPFAM" id="SSF54909">
    <property type="entry name" value="Dimeric alpha+beta barrel"/>
    <property type="match status" value="1"/>
</dbReference>
<proteinExistence type="predicted"/>
<dbReference type="EMBL" id="BAAASL010000011">
    <property type="protein sequence ID" value="GAA2718210.1"/>
    <property type="molecule type" value="Genomic_DNA"/>
</dbReference>
<keyword evidence="2" id="KW-0560">Oxidoreductase</keyword>
<feature type="domain" description="ABM" evidence="1">
    <location>
        <begin position="2"/>
        <end position="90"/>
    </location>
</feature>
<evidence type="ECO:0000313" key="3">
    <source>
        <dbReference type="Proteomes" id="UP001500886"/>
    </source>
</evidence>
<reference evidence="3" key="1">
    <citation type="journal article" date="2019" name="Int. J. Syst. Evol. Microbiol.">
        <title>The Global Catalogue of Microorganisms (GCM) 10K type strain sequencing project: providing services to taxonomists for standard genome sequencing and annotation.</title>
        <authorList>
            <consortium name="The Broad Institute Genomics Platform"/>
            <consortium name="The Broad Institute Genome Sequencing Center for Infectious Disease"/>
            <person name="Wu L."/>
            <person name="Ma J."/>
        </authorList>
    </citation>
    <scope>NUCLEOTIDE SEQUENCE [LARGE SCALE GENOMIC DNA]</scope>
    <source>
        <strain evidence="3">JCM 4542</strain>
    </source>
</reference>